<evidence type="ECO:0000313" key="3">
    <source>
        <dbReference type="Proteomes" id="UP000054928"/>
    </source>
</evidence>
<feature type="region of interest" description="Disordered" evidence="1">
    <location>
        <begin position="215"/>
        <end position="237"/>
    </location>
</feature>
<dbReference type="OMA" id="CTHPECT"/>
<accession>A0A0P1AEZ9</accession>
<protein>
    <submittedName>
        <fullName evidence="2">Uncharacterized protein</fullName>
    </submittedName>
</protein>
<dbReference type="Proteomes" id="UP000054928">
    <property type="component" value="Unassembled WGS sequence"/>
</dbReference>
<organism evidence="2 3">
    <name type="scientific">Plasmopara halstedii</name>
    <name type="common">Downy mildew of sunflower</name>
    <dbReference type="NCBI Taxonomy" id="4781"/>
    <lineage>
        <taxon>Eukaryota</taxon>
        <taxon>Sar</taxon>
        <taxon>Stramenopiles</taxon>
        <taxon>Oomycota</taxon>
        <taxon>Peronosporomycetes</taxon>
        <taxon>Peronosporales</taxon>
        <taxon>Peronosporaceae</taxon>
        <taxon>Plasmopara</taxon>
    </lineage>
</organism>
<dbReference type="RefSeq" id="XP_024575720.1">
    <property type="nucleotide sequence ID" value="XM_024724888.1"/>
</dbReference>
<evidence type="ECO:0000256" key="1">
    <source>
        <dbReference type="SAM" id="MobiDB-lite"/>
    </source>
</evidence>
<name>A0A0P1AEZ9_PLAHL</name>
<sequence>MELVEKTTTLSSPLIKREISPDVVDLQSHTNTSPSRTGMTPSCLKSYLTWVPFPLIPSVVPENKVSLFNDRQLDPLEWVDLLEQTECLDYISPDIDKCIERQSRMEGNQELELTGREFVDSPVIPRLPYLSGLSSAEQPTLLMPRTRLQGGHASRCSSLRELPSCRKTLTENNDANLKNTYPVIAEQLIQMKRPSRGAKRSTAHSSLRSANRLLDFETSQHSNSRHKRASWGGRPARVANARAASRRECKSARKSKDCMIPGCTKATKEVASASRMAEENGAPLEDARTQLNLADCAKAMEVERDVGLKDVLKAVKQEDFVVVINLRLLFCDRHFHQRLAKH</sequence>
<keyword evidence="3" id="KW-1185">Reference proteome</keyword>
<proteinExistence type="predicted"/>
<reference evidence="3" key="1">
    <citation type="submission" date="2014-09" db="EMBL/GenBank/DDBJ databases">
        <authorList>
            <person name="Sharma Rahul"/>
            <person name="Thines Marco"/>
        </authorList>
    </citation>
    <scope>NUCLEOTIDE SEQUENCE [LARGE SCALE GENOMIC DNA]</scope>
</reference>
<dbReference type="OrthoDB" id="106271at2759"/>
<dbReference type="AlphaFoldDB" id="A0A0P1AEZ9"/>
<dbReference type="EMBL" id="CCYD01000428">
    <property type="protein sequence ID" value="CEG39351.1"/>
    <property type="molecule type" value="Genomic_DNA"/>
</dbReference>
<evidence type="ECO:0000313" key="2">
    <source>
        <dbReference type="EMBL" id="CEG39351.1"/>
    </source>
</evidence>
<dbReference type="GeneID" id="36404658"/>
<feature type="region of interest" description="Disordered" evidence="1">
    <location>
        <begin position="191"/>
        <end position="210"/>
    </location>
</feature>
<feature type="compositionally biased region" description="Basic residues" evidence="1">
    <location>
        <begin position="193"/>
        <end position="202"/>
    </location>
</feature>